<proteinExistence type="predicted"/>
<organism evidence="2 3">
    <name type="scientific">Tanacetum coccineum</name>
    <dbReference type="NCBI Taxonomy" id="301880"/>
    <lineage>
        <taxon>Eukaryota</taxon>
        <taxon>Viridiplantae</taxon>
        <taxon>Streptophyta</taxon>
        <taxon>Embryophyta</taxon>
        <taxon>Tracheophyta</taxon>
        <taxon>Spermatophyta</taxon>
        <taxon>Magnoliopsida</taxon>
        <taxon>eudicotyledons</taxon>
        <taxon>Gunneridae</taxon>
        <taxon>Pentapetalae</taxon>
        <taxon>asterids</taxon>
        <taxon>campanulids</taxon>
        <taxon>Asterales</taxon>
        <taxon>Asteraceae</taxon>
        <taxon>Asteroideae</taxon>
        <taxon>Anthemideae</taxon>
        <taxon>Anthemidinae</taxon>
        <taxon>Tanacetum</taxon>
    </lineage>
</organism>
<dbReference type="EMBL" id="BQNB010013378">
    <property type="protein sequence ID" value="GJT15209.1"/>
    <property type="molecule type" value="Genomic_DNA"/>
</dbReference>
<keyword evidence="3" id="KW-1185">Reference proteome</keyword>
<keyword evidence="1" id="KW-0175">Coiled coil</keyword>
<accession>A0ABQ5BPB5</accession>
<gene>
    <name evidence="2" type="ORF">Tco_0873915</name>
</gene>
<reference evidence="2" key="2">
    <citation type="submission" date="2022-01" db="EMBL/GenBank/DDBJ databases">
        <authorList>
            <person name="Yamashiro T."/>
            <person name="Shiraishi A."/>
            <person name="Satake H."/>
            <person name="Nakayama K."/>
        </authorList>
    </citation>
    <scope>NUCLEOTIDE SEQUENCE</scope>
</reference>
<evidence type="ECO:0008006" key="4">
    <source>
        <dbReference type="Google" id="ProtNLM"/>
    </source>
</evidence>
<evidence type="ECO:0000313" key="2">
    <source>
        <dbReference type="EMBL" id="GJT15209.1"/>
    </source>
</evidence>
<protein>
    <recommendedName>
        <fullName evidence="4">Aminotransferase-like plant mobile domain-containing protein</fullName>
    </recommendedName>
</protein>
<comment type="caution">
    <text evidence="2">The sequence shown here is derived from an EMBL/GenBank/DDBJ whole genome shotgun (WGS) entry which is preliminary data.</text>
</comment>
<name>A0ABQ5BPB5_9ASTR</name>
<feature type="coiled-coil region" evidence="1">
    <location>
        <begin position="395"/>
        <end position="422"/>
    </location>
</feature>
<evidence type="ECO:0000256" key="1">
    <source>
        <dbReference type="SAM" id="Coils"/>
    </source>
</evidence>
<reference evidence="2" key="1">
    <citation type="journal article" date="2022" name="Int. J. Mol. Sci.">
        <title>Draft Genome of Tanacetum Coccineum: Genomic Comparison of Closely Related Tanacetum-Family Plants.</title>
        <authorList>
            <person name="Yamashiro T."/>
            <person name="Shiraishi A."/>
            <person name="Nakayama K."/>
            <person name="Satake H."/>
        </authorList>
    </citation>
    <scope>NUCLEOTIDE SEQUENCE</scope>
</reference>
<sequence>MANQEQNPPQQEQPFVAANQVSFNLEDILLNTNNEFALLYPEHNNKDYFKCVSDFISKCCLRKPFTRSPNMYKEYLAEFWYSTTALENSKVSFSIPTGGISGEVGVNTFRNAINAHSLPHSIKYVTPPSIDVVRKWFPTIGYGEEISQWCFKLPSPLPMLRGFPKAQILELNLDTRSILLQNNPPCPVKSQQKVGPLKHPPLPKLAKPASSFYTSSFIIHSEYASGNDTSGVSTVEADLGNSTPSTDPHVLADKTKYVSDGLETVLATPKIGTSNAVKTSEEIKFGAIKLEDLAKLVPNVKVDFKDLDSPKDDPIIVVDDSEEDEEEDKNEEIHFTTNDETEDILASTSSSPRLKAQPSFPNVGQLNELLVKSLTAKFSKILSAHDFSSSLPTELKDLPSKFNELTEEVKGLKQQVHELELELPGELKDIPSKLEDFTKTDTSLTLQVAELKTLQWELLAEFLSLPI</sequence>
<dbReference type="Proteomes" id="UP001151760">
    <property type="component" value="Unassembled WGS sequence"/>
</dbReference>
<evidence type="ECO:0000313" key="3">
    <source>
        <dbReference type="Proteomes" id="UP001151760"/>
    </source>
</evidence>